<name>A0A0G0I138_9BACT</name>
<keyword evidence="1" id="KW-1133">Transmembrane helix</keyword>
<keyword evidence="1" id="KW-0472">Membrane</keyword>
<feature type="transmembrane region" description="Helical" evidence="1">
    <location>
        <begin position="12"/>
        <end position="37"/>
    </location>
</feature>
<evidence type="ECO:0000313" key="3">
    <source>
        <dbReference type="Proteomes" id="UP000034231"/>
    </source>
</evidence>
<dbReference type="InterPro" id="IPR044020">
    <property type="entry name" value="DUF5676"/>
</dbReference>
<evidence type="ECO:0000256" key="1">
    <source>
        <dbReference type="SAM" id="Phobius"/>
    </source>
</evidence>
<dbReference type="Proteomes" id="UP000034231">
    <property type="component" value="Unassembled WGS sequence"/>
</dbReference>
<dbReference type="Pfam" id="PF18926">
    <property type="entry name" value="DUF5676"/>
    <property type="match status" value="1"/>
</dbReference>
<feature type="transmembrane region" description="Helical" evidence="1">
    <location>
        <begin position="57"/>
        <end position="80"/>
    </location>
</feature>
<protein>
    <submittedName>
        <fullName evidence="2">Uncharacterized protein</fullName>
    </submittedName>
</protein>
<sequence>MKFKKLALANTLGLLGAIYFVGCYAVTLVSPSLYKTIAESWMHMLNLSGLWKSAPEAFLLGIISFTATSWVTGWLFAWLYNKFVK</sequence>
<proteinExistence type="predicted"/>
<accession>A0A0G0I138</accession>
<dbReference type="AlphaFoldDB" id="A0A0G0I138"/>
<evidence type="ECO:0000313" key="2">
    <source>
        <dbReference type="EMBL" id="KKQ48287.1"/>
    </source>
</evidence>
<organism evidence="2 3">
    <name type="scientific">Candidatus Shapirobacteria bacterium GW2011_GWE1_38_10</name>
    <dbReference type="NCBI Taxonomy" id="1618488"/>
    <lineage>
        <taxon>Bacteria</taxon>
        <taxon>Candidatus Shapironibacteriota</taxon>
    </lineage>
</organism>
<dbReference type="EMBL" id="LBTX01000038">
    <property type="protein sequence ID" value="KKQ48287.1"/>
    <property type="molecule type" value="Genomic_DNA"/>
</dbReference>
<keyword evidence="1" id="KW-0812">Transmembrane</keyword>
<comment type="caution">
    <text evidence="2">The sequence shown here is derived from an EMBL/GenBank/DDBJ whole genome shotgun (WGS) entry which is preliminary data.</text>
</comment>
<gene>
    <name evidence="2" type="ORF">US68_C0038G0008</name>
</gene>
<reference evidence="2 3" key="1">
    <citation type="journal article" date="2015" name="Nature">
        <title>rRNA introns, odd ribosomes, and small enigmatic genomes across a large radiation of phyla.</title>
        <authorList>
            <person name="Brown C.T."/>
            <person name="Hug L.A."/>
            <person name="Thomas B.C."/>
            <person name="Sharon I."/>
            <person name="Castelle C.J."/>
            <person name="Singh A."/>
            <person name="Wilkins M.J."/>
            <person name="Williams K.H."/>
            <person name="Banfield J.F."/>
        </authorList>
    </citation>
    <scope>NUCLEOTIDE SEQUENCE [LARGE SCALE GENOMIC DNA]</scope>
</reference>